<accession>A0AAV2DZZ2</accession>
<gene>
    <name evidence="1" type="ORF">LTRI10_LOCUS20439</name>
</gene>
<reference evidence="1 2" key="1">
    <citation type="submission" date="2024-04" db="EMBL/GenBank/DDBJ databases">
        <authorList>
            <person name="Fracassetti M."/>
        </authorList>
    </citation>
    <scope>NUCLEOTIDE SEQUENCE [LARGE SCALE GENOMIC DNA]</scope>
</reference>
<protein>
    <submittedName>
        <fullName evidence="1">Uncharacterized protein</fullName>
    </submittedName>
</protein>
<evidence type="ECO:0000313" key="1">
    <source>
        <dbReference type="EMBL" id="CAL1378890.1"/>
    </source>
</evidence>
<dbReference type="AlphaFoldDB" id="A0AAV2DZZ2"/>
<name>A0AAV2DZZ2_9ROSI</name>
<keyword evidence="2" id="KW-1185">Reference proteome</keyword>
<dbReference type="EMBL" id="OZ034816">
    <property type="protein sequence ID" value="CAL1378890.1"/>
    <property type="molecule type" value="Genomic_DNA"/>
</dbReference>
<sequence length="74" mass="8048">MFKELHRVLEHDVILDQGVSGDDTEQVNLLFRIFTFMCPGDVITGGRVKDGGVGIGIGVGVEEFTEVEVVRSSP</sequence>
<organism evidence="1 2">
    <name type="scientific">Linum trigynum</name>
    <dbReference type="NCBI Taxonomy" id="586398"/>
    <lineage>
        <taxon>Eukaryota</taxon>
        <taxon>Viridiplantae</taxon>
        <taxon>Streptophyta</taxon>
        <taxon>Embryophyta</taxon>
        <taxon>Tracheophyta</taxon>
        <taxon>Spermatophyta</taxon>
        <taxon>Magnoliopsida</taxon>
        <taxon>eudicotyledons</taxon>
        <taxon>Gunneridae</taxon>
        <taxon>Pentapetalae</taxon>
        <taxon>rosids</taxon>
        <taxon>fabids</taxon>
        <taxon>Malpighiales</taxon>
        <taxon>Linaceae</taxon>
        <taxon>Linum</taxon>
    </lineage>
</organism>
<evidence type="ECO:0000313" key="2">
    <source>
        <dbReference type="Proteomes" id="UP001497516"/>
    </source>
</evidence>
<dbReference type="Proteomes" id="UP001497516">
    <property type="component" value="Chromosome 3"/>
</dbReference>
<proteinExistence type="predicted"/>